<gene>
    <name evidence="9" type="ORF">VA602_02560</name>
</gene>
<evidence type="ECO:0000256" key="1">
    <source>
        <dbReference type="ARBA" id="ARBA00004651"/>
    </source>
</evidence>
<keyword evidence="5 7" id="KW-1133">Transmembrane helix</keyword>
<feature type="domain" description="Major facilitator superfamily (MFS) profile" evidence="8">
    <location>
        <begin position="19"/>
        <end position="406"/>
    </location>
</feature>
<feature type="transmembrane region" description="Helical" evidence="7">
    <location>
        <begin position="53"/>
        <end position="75"/>
    </location>
</feature>
<dbReference type="Proteomes" id="UP001302573">
    <property type="component" value="Unassembled WGS sequence"/>
</dbReference>
<feature type="transmembrane region" description="Helical" evidence="7">
    <location>
        <begin position="87"/>
        <end position="105"/>
    </location>
</feature>
<keyword evidence="10" id="KW-1185">Reference proteome</keyword>
<feature type="transmembrane region" description="Helical" evidence="7">
    <location>
        <begin position="111"/>
        <end position="134"/>
    </location>
</feature>
<proteinExistence type="predicted"/>
<dbReference type="Gene3D" id="1.20.1250.20">
    <property type="entry name" value="MFS general substrate transporter like domains"/>
    <property type="match status" value="1"/>
</dbReference>
<protein>
    <submittedName>
        <fullName evidence="9">MFS transporter</fullName>
    </submittedName>
</protein>
<reference evidence="9 10" key="1">
    <citation type="submission" date="2023-12" db="EMBL/GenBank/DDBJ databases">
        <title>Pseudomonas machongensis sp. nov., isolated from wilted pepper plants (Capsicum annuum).</title>
        <authorList>
            <person name="Qiu M."/>
            <person name="Li Y."/>
            <person name="Liu Q."/>
            <person name="Zhang X."/>
            <person name="Huang Y."/>
            <person name="Guo R."/>
            <person name="Hu M."/>
            <person name="Zhou J."/>
            <person name="Zhou X."/>
        </authorList>
    </citation>
    <scope>NUCLEOTIDE SEQUENCE [LARGE SCALE GENOMIC DNA]</scope>
    <source>
        <strain evidence="9 10">MH2</strain>
    </source>
</reference>
<keyword evidence="2" id="KW-0813">Transport</keyword>
<sequence>MSDTLPKSMRERRNGLSRAASLWLLGAILIAFSAAASAPTPLYALYRETWGFSPALLSVVFSIYAGGLLLTLLVCGSLSDHIGRRPVIAAALALEVLAMAVFLRAESVEALIVARLLQGCATGLATSVLGAALLDFDRERGPLLNSVTPMLGLALGALGSSALMQFSGEPLHRVFLVLLGIFALFALVLARLPESISRQPGAWASLRPRVRIPPQARRAFWRIAPLNASLWALGGFYLSLGPTLARQVTGLQAPLVGGTLVFLLTSCGALGIFAMRNSEAQVILRRGSLALVTGLLLTLIGVDCGLAWLFFLGTAVAGLGFGGGFLGALRSVVPLAHAHERGGLMAGFYVLSYLAFSLPAVAAGIATQHVGLVVTTNAYACVLLLAAVMVLLSGSRSNRSPAASVG</sequence>
<feature type="transmembrane region" description="Helical" evidence="7">
    <location>
        <begin position="252"/>
        <end position="275"/>
    </location>
</feature>
<evidence type="ECO:0000256" key="2">
    <source>
        <dbReference type="ARBA" id="ARBA00022448"/>
    </source>
</evidence>
<evidence type="ECO:0000256" key="5">
    <source>
        <dbReference type="ARBA" id="ARBA00022989"/>
    </source>
</evidence>
<feature type="transmembrane region" description="Helical" evidence="7">
    <location>
        <begin position="219"/>
        <end position="240"/>
    </location>
</feature>
<evidence type="ECO:0000259" key="8">
    <source>
        <dbReference type="PROSITE" id="PS50850"/>
    </source>
</evidence>
<dbReference type="InterPro" id="IPR020846">
    <property type="entry name" value="MFS_dom"/>
</dbReference>
<dbReference type="InterPro" id="IPR050171">
    <property type="entry name" value="MFS_Transporters"/>
</dbReference>
<feature type="transmembrane region" description="Helical" evidence="7">
    <location>
        <begin position="287"/>
        <end position="311"/>
    </location>
</feature>
<evidence type="ECO:0000256" key="4">
    <source>
        <dbReference type="ARBA" id="ARBA00022692"/>
    </source>
</evidence>
<evidence type="ECO:0000256" key="7">
    <source>
        <dbReference type="SAM" id="Phobius"/>
    </source>
</evidence>
<comment type="subcellular location">
    <subcellularLocation>
        <location evidence="1">Cell membrane</location>
        <topology evidence="1">Multi-pass membrane protein</topology>
    </subcellularLocation>
</comment>
<dbReference type="PANTHER" id="PTHR23517:SF13">
    <property type="entry name" value="MAJOR FACILITATOR SUPERFAMILY MFS_1"/>
    <property type="match status" value="1"/>
</dbReference>
<accession>A0ABU5VA41</accession>
<name>A0ABU5VA41_9PSED</name>
<organism evidence="9 10">
    <name type="scientific">Pseudomonas machongensis</name>
    <dbReference type="NCBI Taxonomy" id="3110229"/>
    <lineage>
        <taxon>Bacteria</taxon>
        <taxon>Pseudomonadati</taxon>
        <taxon>Pseudomonadota</taxon>
        <taxon>Gammaproteobacteria</taxon>
        <taxon>Pseudomonadales</taxon>
        <taxon>Pseudomonadaceae</taxon>
        <taxon>Pseudomonas</taxon>
    </lineage>
</organism>
<evidence type="ECO:0000256" key="6">
    <source>
        <dbReference type="ARBA" id="ARBA00023136"/>
    </source>
</evidence>
<dbReference type="Pfam" id="PF07690">
    <property type="entry name" value="MFS_1"/>
    <property type="match status" value="1"/>
</dbReference>
<feature type="transmembrane region" description="Helical" evidence="7">
    <location>
        <begin position="348"/>
        <end position="366"/>
    </location>
</feature>
<evidence type="ECO:0000256" key="3">
    <source>
        <dbReference type="ARBA" id="ARBA00022475"/>
    </source>
</evidence>
<comment type="caution">
    <text evidence="9">The sequence shown here is derived from an EMBL/GenBank/DDBJ whole genome shotgun (WGS) entry which is preliminary data.</text>
</comment>
<keyword evidence="6 7" id="KW-0472">Membrane</keyword>
<feature type="transmembrane region" description="Helical" evidence="7">
    <location>
        <begin position="372"/>
        <end position="392"/>
    </location>
</feature>
<dbReference type="EMBL" id="JAYFUI010000039">
    <property type="protein sequence ID" value="MEA5670216.1"/>
    <property type="molecule type" value="Genomic_DNA"/>
</dbReference>
<evidence type="ECO:0000313" key="9">
    <source>
        <dbReference type="EMBL" id="MEA5670216.1"/>
    </source>
</evidence>
<dbReference type="RefSeq" id="WP_323452390.1">
    <property type="nucleotide sequence ID" value="NZ_JAYFUI010000039.1"/>
</dbReference>
<dbReference type="PROSITE" id="PS50850">
    <property type="entry name" value="MFS"/>
    <property type="match status" value="1"/>
</dbReference>
<dbReference type="PANTHER" id="PTHR23517">
    <property type="entry name" value="RESISTANCE PROTEIN MDTM, PUTATIVE-RELATED-RELATED"/>
    <property type="match status" value="1"/>
</dbReference>
<feature type="transmembrane region" description="Helical" evidence="7">
    <location>
        <begin position="172"/>
        <end position="190"/>
    </location>
</feature>
<dbReference type="SUPFAM" id="SSF103473">
    <property type="entry name" value="MFS general substrate transporter"/>
    <property type="match status" value="1"/>
</dbReference>
<feature type="transmembrane region" description="Helical" evidence="7">
    <location>
        <begin position="146"/>
        <end position="166"/>
    </location>
</feature>
<feature type="transmembrane region" description="Helical" evidence="7">
    <location>
        <begin position="317"/>
        <end position="336"/>
    </location>
</feature>
<evidence type="ECO:0000313" key="10">
    <source>
        <dbReference type="Proteomes" id="UP001302573"/>
    </source>
</evidence>
<keyword evidence="3" id="KW-1003">Cell membrane</keyword>
<dbReference type="InterPro" id="IPR036259">
    <property type="entry name" value="MFS_trans_sf"/>
</dbReference>
<dbReference type="InterPro" id="IPR011701">
    <property type="entry name" value="MFS"/>
</dbReference>
<keyword evidence="4 7" id="KW-0812">Transmembrane</keyword>